<feature type="transmembrane region" description="Helical" evidence="6">
    <location>
        <begin position="12"/>
        <end position="29"/>
    </location>
</feature>
<sequence>MGERGRAMNKSLLFGLIVTAVMLAAAAFGPRFAPHGLQDQVEIHFFINDKGEGDMIAPPVAPSKEYPFGTDRNGYDILTKLLHGAKYTVFLAIGIALARVLIGGIAGMFLGYYGNVSASVKRKPIPYWNVLNGIPVFLIIWFIVYGISYNPTASPAYLAIVLGFIFVAIGLPAVIGPVRDKAVEIKERQFVLASKSIGANHWTIIRSHLFPHLKESFVVLFVNEIILTLTLFGQLAIFNIFVGGTIMTFDPVEYITRTNEWAGLIGQARNGIYVHQWILFFPLAVYVTLIVGFYFVSKGLETLYKDKYSKFSHI</sequence>
<feature type="transmembrane region" description="Helical" evidence="6">
    <location>
        <begin position="156"/>
        <end position="178"/>
    </location>
</feature>
<reference evidence="8 9" key="1">
    <citation type="submission" date="2019-05" db="EMBL/GenBank/DDBJ databases">
        <authorList>
            <person name="Narsing Rao M.P."/>
            <person name="Li W.J."/>
        </authorList>
    </citation>
    <scope>NUCLEOTIDE SEQUENCE [LARGE SCALE GENOMIC DNA]</scope>
    <source>
        <strain evidence="8 9">SYSU_K30003</strain>
    </source>
</reference>
<keyword evidence="4 6" id="KW-1133">Transmembrane helix</keyword>
<keyword evidence="9" id="KW-1185">Reference proteome</keyword>
<dbReference type="Proteomes" id="UP000309676">
    <property type="component" value="Unassembled WGS sequence"/>
</dbReference>
<dbReference type="SUPFAM" id="SSF161098">
    <property type="entry name" value="MetI-like"/>
    <property type="match status" value="1"/>
</dbReference>
<evidence type="ECO:0000313" key="9">
    <source>
        <dbReference type="Proteomes" id="UP000309676"/>
    </source>
</evidence>
<keyword evidence="2 6" id="KW-0813">Transport</keyword>
<name>A0A5R9G761_9BACL</name>
<keyword evidence="5 6" id="KW-0472">Membrane</keyword>
<evidence type="ECO:0000313" key="8">
    <source>
        <dbReference type="EMBL" id="TLS50216.1"/>
    </source>
</evidence>
<proteinExistence type="inferred from homology"/>
<feature type="domain" description="ABC transmembrane type-1" evidence="7">
    <location>
        <begin position="85"/>
        <end position="291"/>
    </location>
</feature>
<keyword evidence="3 6" id="KW-0812">Transmembrane</keyword>
<evidence type="ECO:0000256" key="3">
    <source>
        <dbReference type="ARBA" id="ARBA00022692"/>
    </source>
</evidence>
<feature type="transmembrane region" description="Helical" evidence="6">
    <location>
        <begin position="217"/>
        <end position="242"/>
    </location>
</feature>
<gene>
    <name evidence="8" type="ORF">FE782_21360</name>
</gene>
<dbReference type="AlphaFoldDB" id="A0A5R9G761"/>
<feature type="transmembrane region" description="Helical" evidence="6">
    <location>
        <begin position="89"/>
        <end position="113"/>
    </location>
</feature>
<dbReference type="PANTHER" id="PTHR43839:SF3">
    <property type="entry name" value="OLIGOPEPTIDE ABC TRANSPORTER, PERMEASE PROTEIN"/>
    <property type="match status" value="1"/>
</dbReference>
<evidence type="ECO:0000256" key="4">
    <source>
        <dbReference type="ARBA" id="ARBA00022989"/>
    </source>
</evidence>
<protein>
    <submittedName>
        <fullName evidence="8">ABC transporter permease</fullName>
    </submittedName>
</protein>
<feature type="transmembrane region" description="Helical" evidence="6">
    <location>
        <begin position="277"/>
        <end position="297"/>
    </location>
</feature>
<dbReference type="PROSITE" id="PS50928">
    <property type="entry name" value="ABC_TM1"/>
    <property type="match status" value="1"/>
</dbReference>
<evidence type="ECO:0000259" key="7">
    <source>
        <dbReference type="PROSITE" id="PS50928"/>
    </source>
</evidence>
<dbReference type="GO" id="GO:0005886">
    <property type="term" value="C:plasma membrane"/>
    <property type="evidence" value="ECO:0007669"/>
    <property type="project" value="UniProtKB-SubCell"/>
</dbReference>
<evidence type="ECO:0000256" key="2">
    <source>
        <dbReference type="ARBA" id="ARBA00022448"/>
    </source>
</evidence>
<dbReference type="CDD" id="cd06261">
    <property type="entry name" value="TM_PBP2"/>
    <property type="match status" value="1"/>
</dbReference>
<evidence type="ECO:0000256" key="1">
    <source>
        <dbReference type="ARBA" id="ARBA00004141"/>
    </source>
</evidence>
<dbReference type="Gene3D" id="1.10.3720.10">
    <property type="entry name" value="MetI-like"/>
    <property type="match status" value="1"/>
</dbReference>
<accession>A0A5R9G761</accession>
<feature type="transmembrane region" description="Helical" evidence="6">
    <location>
        <begin position="125"/>
        <end position="144"/>
    </location>
</feature>
<dbReference type="PANTHER" id="PTHR43839">
    <property type="entry name" value="OPPC IN A BINDING PROTEIN-DEPENDENT TRANSPORT SYSTEM"/>
    <property type="match status" value="1"/>
</dbReference>
<dbReference type="Pfam" id="PF00528">
    <property type="entry name" value="BPD_transp_1"/>
    <property type="match status" value="1"/>
</dbReference>
<dbReference type="EMBL" id="VCIW01000016">
    <property type="protein sequence ID" value="TLS50216.1"/>
    <property type="molecule type" value="Genomic_DNA"/>
</dbReference>
<comment type="subcellular location">
    <subcellularLocation>
        <location evidence="6">Cell membrane</location>
        <topology evidence="6">Multi-pass membrane protein</topology>
    </subcellularLocation>
    <subcellularLocation>
        <location evidence="1">Membrane</location>
        <topology evidence="1">Multi-pass membrane protein</topology>
    </subcellularLocation>
</comment>
<dbReference type="GO" id="GO:0055085">
    <property type="term" value="P:transmembrane transport"/>
    <property type="evidence" value="ECO:0007669"/>
    <property type="project" value="InterPro"/>
</dbReference>
<dbReference type="InterPro" id="IPR035906">
    <property type="entry name" value="MetI-like_sf"/>
</dbReference>
<comment type="similarity">
    <text evidence="6">Belongs to the binding-protein-dependent transport system permease family.</text>
</comment>
<organism evidence="8 9">
    <name type="scientific">Paenibacillus antri</name>
    <dbReference type="NCBI Taxonomy" id="2582848"/>
    <lineage>
        <taxon>Bacteria</taxon>
        <taxon>Bacillati</taxon>
        <taxon>Bacillota</taxon>
        <taxon>Bacilli</taxon>
        <taxon>Bacillales</taxon>
        <taxon>Paenibacillaceae</taxon>
        <taxon>Paenibacillus</taxon>
    </lineage>
</organism>
<evidence type="ECO:0000256" key="6">
    <source>
        <dbReference type="RuleBase" id="RU363032"/>
    </source>
</evidence>
<comment type="caution">
    <text evidence="8">The sequence shown here is derived from an EMBL/GenBank/DDBJ whole genome shotgun (WGS) entry which is preliminary data.</text>
</comment>
<evidence type="ECO:0000256" key="5">
    <source>
        <dbReference type="ARBA" id="ARBA00023136"/>
    </source>
</evidence>
<dbReference type="InterPro" id="IPR000515">
    <property type="entry name" value="MetI-like"/>
</dbReference>